<evidence type="ECO:0000256" key="4">
    <source>
        <dbReference type="ARBA" id="ARBA00023136"/>
    </source>
</evidence>
<keyword evidence="6" id="KW-1185">Reference proteome</keyword>
<reference evidence="6" key="1">
    <citation type="submission" date="2018-12" db="EMBL/GenBank/DDBJ databases">
        <title>Tengunoibacter tsumagoiensis gen. nov., sp. nov., Dictyobacter kobayashii sp. nov., D. alpinus sp. nov., and D. joshuensis sp. nov. and description of Dictyobacteraceae fam. nov. within the order Ktedonobacterales isolated from Tengu-no-mugimeshi.</title>
        <authorList>
            <person name="Wang C.M."/>
            <person name="Zheng Y."/>
            <person name="Sakai Y."/>
            <person name="Toyoda A."/>
            <person name="Minakuchi Y."/>
            <person name="Abe K."/>
            <person name="Yokota A."/>
            <person name="Yabe S."/>
        </authorList>
    </citation>
    <scope>NUCLEOTIDE SEQUENCE [LARGE SCALE GENOMIC DNA]</scope>
    <source>
        <strain evidence="6">Uno16</strain>
    </source>
</reference>
<evidence type="ECO:0000256" key="2">
    <source>
        <dbReference type="ARBA" id="ARBA00022692"/>
    </source>
</evidence>
<dbReference type="InterPro" id="IPR032808">
    <property type="entry name" value="DoxX"/>
</dbReference>
<evidence type="ECO:0008006" key="7">
    <source>
        <dbReference type="Google" id="ProtNLM"/>
    </source>
</evidence>
<dbReference type="EMBL" id="BIFT01000001">
    <property type="protein sequence ID" value="GCE24650.1"/>
    <property type="molecule type" value="Genomic_DNA"/>
</dbReference>
<keyword evidence="3" id="KW-1133">Transmembrane helix</keyword>
<keyword evidence="2" id="KW-0812">Transmembrane</keyword>
<comment type="subcellular location">
    <subcellularLocation>
        <location evidence="1">Membrane</location>
        <topology evidence="1">Multi-pass membrane protein</topology>
    </subcellularLocation>
</comment>
<gene>
    <name evidence="5" type="ORF">KDA_01340</name>
</gene>
<comment type="caution">
    <text evidence="5">The sequence shown here is derived from an EMBL/GenBank/DDBJ whole genome shotgun (WGS) entry which is preliminary data.</text>
</comment>
<dbReference type="AlphaFoldDB" id="A0A402AZX1"/>
<dbReference type="GO" id="GO:0016020">
    <property type="term" value="C:membrane"/>
    <property type="evidence" value="ECO:0007669"/>
    <property type="project" value="UniProtKB-SubCell"/>
</dbReference>
<sequence length="120" mass="12346">MFKTLGQLLLGSIFIVGGANSFAEPGGRVQKVEAAGLPLPRESTILNGAVMVVAGSTLAAGILPKLSATALLGSLTATTIVGHPFWNETTPAGRANQQTQFFKNLSLLGGLLLVLSTKND</sequence>
<dbReference type="OrthoDB" id="329282at2"/>
<dbReference type="Proteomes" id="UP000287171">
    <property type="component" value="Unassembled WGS sequence"/>
</dbReference>
<organism evidence="5 6">
    <name type="scientific">Dictyobacter alpinus</name>
    <dbReference type="NCBI Taxonomy" id="2014873"/>
    <lineage>
        <taxon>Bacteria</taxon>
        <taxon>Bacillati</taxon>
        <taxon>Chloroflexota</taxon>
        <taxon>Ktedonobacteria</taxon>
        <taxon>Ktedonobacterales</taxon>
        <taxon>Dictyobacteraceae</taxon>
        <taxon>Dictyobacter</taxon>
    </lineage>
</organism>
<protein>
    <recommendedName>
        <fullName evidence="7">DoxX family protein</fullName>
    </recommendedName>
</protein>
<name>A0A402AZX1_9CHLR</name>
<accession>A0A402AZX1</accession>
<dbReference type="Pfam" id="PF07681">
    <property type="entry name" value="DoxX"/>
    <property type="match status" value="1"/>
</dbReference>
<evidence type="ECO:0000256" key="1">
    <source>
        <dbReference type="ARBA" id="ARBA00004141"/>
    </source>
</evidence>
<evidence type="ECO:0000313" key="5">
    <source>
        <dbReference type="EMBL" id="GCE24650.1"/>
    </source>
</evidence>
<keyword evidence="4" id="KW-0472">Membrane</keyword>
<evidence type="ECO:0000256" key="3">
    <source>
        <dbReference type="ARBA" id="ARBA00022989"/>
    </source>
</evidence>
<proteinExistence type="predicted"/>
<evidence type="ECO:0000313" key="6">
    <source>
        <dbReference type="Proteomes" id="UP000287171"/>
    </source>
</evidence>
<dbReference type="RefSeq" id="WP_126625340.1">
    <property type="nucleotide sequence ID" value="NZ_BIFT01000001.1"/>
</dbReference>